<evidence type="ECO:0000256" key="1">
    <source>
        <dbReference type="SAM" id="Phobius"/>
    </source>
</evidence>
<proteinExistence type="predicted"/>
<name>A0A162UGJ3_9CLOT</name>
<accession>A0A162UGJ3</accession>
<gene>
    <name evidence="2" type="ORF">CLMAG_09280</name>
</gene>
<keyword evidence="3" id="KW-1185">Reference proteome</keyword>
<protein>
    <submittedName>
        <fullName evidence="2">Uncharacterized protein</fullName>
    </submittedName>
</protein>
<organism evidence="2 3">
    <name type="scientific">Clostridium magnum DSM 2767</name>
    <dbReference type="NCBI Taxonomy" id="1121326"/>
    <lineage>
        <taxon>Bacteria</taxon>
        <taxon>Bacillati</taxon>
        <taxon>Bacillota</taxon>
        <taxon>Clostridia</taxon>
        <taxon>Eubacteriales</taxon>
        <taxon>Clostridiaceae</taxon>
        <taxon>Clostridium</taxon>
    </lineage>
</organism>
<dbReference type="EMBL" id="LWAE01000001">
    <property type="protein sequence ID" value="KZL93875.1"/>
    <property type="molecule type" value="Genomic_DNA"/>
</dbReference>
<dbReference type="Proteomes" id="UP000076603">
    <property type="component" value="Unassembled WGS sequence"/>
</dbReference>
<reference evidence="2 3" key="1">
    <citation type="submission" date="2016-04" db="EMBL/GenBank/DDBJ databases">
        <title>Genome sequence of Clostridium magnum DSM 2767.</title>
        <authorList>
            <person name="Poehlein A."/>
            <person name="Uhlig R."/>
            <person name="Fischer R."/>
            <person name="Bahl H."/>
            <person name="Daniel R."/>
        </authorList>
    </citation>
    <scope>NUCLEOTIDE SEQUENCE [LARGE SCALE GENOMIC DNA]</scope>
    <source>
        <strain evidence="2 3">DSM 2767</strain>
    </source>
</reference>
<sequence length="125" mass="14516">MFFILRKKGIILVIIICFTIVTYGFVNISNSLPKFIKDRSSLKINYTLSPFDFRMDLHGYSFYVNKKVVENMKSSSERLLVNIEDGFQKSTSKIMNKTSNFINNTTNVFKNLEDKIGNKIQNKVK</sequence>
<evidence type="ECO:0000313" key="3">
    <source>
        <dbReference type="Proteomes" id="UP000076603"/>
    </source>
</evidence>
<dbReference type="PATRIC" id="fig|1121326.3.peg.885"/>
<dbReference type="STRING" id="1121326.CLMAG_09280"/>
<keyword evidence="1" id="KW-0812">Transmembrane</keyword>
<keyword evidence="1" id="KW-1133">Transmembrane helix</keyword>
<evidence type="ECO:0000313" key="2">
    <source>
        <dbReference type="EMBL" id="KZL93875.1"/>
    </source>
</evidence>
<keyword evidence="1" id="KW-0472">Membrane</keyword>
<comment type="caution">
    <text evidence="2">The sequence shown here is derived from an EMBL/GenBank/DDBJ whole genome shotgun (WGS) entry which is preliminary data.</text>
</comment>
<dbReference type="AlphaFoldDB" id="A0A162UGJ3"/>
<feature type="transmembrane region" description="Helical" evidence="1">
    <location>
        <begin position="9"/>
        <end position="26"/>
    </location>
</feature>